<comment type="catalytic activity">
    <reaction evidence="11">
        <text>Couples ATP hydrolysis with the unwinding of duplex DNA by translocating in the 3'-5' direction.</text>
        <dbReference type="EC" id="5.6.2.4"/>
    </reaction>
</comment>
<evidence type="ECO:0000313" key="18">
    <source>
        <dbReference type="Proteomes" id="UP001082703"/>
    </source>
</evidence>
<dbReference type="Pfam" id="PF12705">
    <property type="entry name" value="PDDEXK_1"/>
    <property type="match status" value="1"/>
</dbReference>
<dbReference type="PROSITE" id="PS51198">
    <property type="entry name" value="UVRD_HELICASE_ATP_BIND"/>
    <property type="match status" value="1"/>
</dbReference>
<keyword evidence="18" id="KW-1185">Reference proteome</keyword>
<keyword evidence="8" id="KW-0238">DNA-binding</keyword>
<dbReference type="Gene3D" id="3.90.320.10">
    <property type="match status" value="1"/>
</dbReference>
<evidence type="ECO:0000256" key="3">
    <source>
        <dbReference type="ARBA" id="ARBA00022763"/>
    </source>
</evidence>
<evidence type="ECO:0000256" key="2">
    <source>
        <dbReference type="ARBA" id="ARBA00022741"/>
    </source>
</evidence>
<dbReference type="CDD" id="cd17932">
    <property type="entry name" value="DEXQc_UvrD"/>
    <property type="match status" value="1"/>
</dbReference>
<dbReference type="InterPro" id="IPR014017">
    <property type="entry name" value="DNA_helicase_UvrD-like_C"/>
</dbReference>
<evidence type="ECO:0000256" key="13">
    <source>
        <dbReference type="ARBA" id="ARBA00048988"/>
    </source>
</evidence>
<evidence type="ECO:0000256" key="9">
    <source>
        <dbReference type="ARBA" id="ARBA00023204"/>
    </source>
</evidence>
<reference evidence="17 18" key="1">
    <citation type="submission" date="2022-11" db="EMBL/GenBank/DDBJ databases">
        <authorList>
            <person name="Caiyu Z."/>
        </authorList>
    </citation>
    <scope>NUCLEOTIDE SEQUENCE [LARGE SCALE GENOMIC DNA]</scope>
    <source>
        <strain evidence="17 18">YR-4</strain>
    </source>
</reference>
<dbReference type="PROSITE" id="PS51217">
    <property type="entry name" value="UVRD_HELICASE_CTER"/>
    <property type="match status" value="1"/>
</dbReference>
<evidence type="ECO:0000256" key="4">
    <source>
        <dbReference type="ARBA" id="ARBA00022801"/>
    </source>
</evidence>
<dbReference type="InterPro" id="IPR027417">
    <property type="entry name" value="P-loop_NTPase"/>
</dbReference>
<keyword evidence="6" id="KW-0269">Exonuclease</keyword>
<name>A0ABT4BUM2_9FIRM</name>
<feature type="binding site" evidence="14">
    <location>
        <begin position="25"/>
        <end position="32"/>
    </location>
    <ligand>
        <name>ATP</name>
        <dbReference type="ChEBI" id="CHEBI:30616"/>
    </ligand>
</feature>
<organism evidence="17 18">
    <name type="scientific">Caproiciproducens galactitolivorans</name>
    <dbReference type="NCBI Taxonomy" id="642589"/>
    <lineage>
        <taxon>Bacteria</taxon>
        <taxon>Bacillati</taxon>
        <taxon>Bacillota</taxon>
        <taxon>Clostridia</taxon>
        <taxon>Eubacteriales</taxon>
        <taxon>Acutalibacteraceae</taxon>
        <taxon>Caproiciproducens</taxon>
    </lineage>
</organism>
<dbReference type="PANTHER" id="PTHR11070">
    <property type="entry name" value="UVRD / RECB / PCRA DNA HELICASE FAMILY MEMBER"/>
    <property type="match status" value="1"/>
</dbReference>
<evidence type="ECO:0000259" key="15">
    <source>
        <dbReference type="PROSITE" id="PS51198"/>
    </source>
</evidence>
<dbReference type="SUPFAM" id="SSF52540">
    <property type="entry name" value="P-loop containing nucleoside triphosphate hydrolases"/>
    <property type="match status" value="1"/>
</dbReference>
<keyword evidence="10" id="KW-0413">Isomerase</keyword>
<dbReference type="Pfam" id="PF13361">
    <property type="entry name" value="UvrD_C"/>
    <property type="match status" value="1"/>
</dbReference>
<keyword evidence="9" id="KW-0234">DNA repair</keyword>
<evidence type="ECO:0000256" key="6">
    <source>
        <dbReference type="ARBA" id="ARBA00022839"/>
    </source>
</evidence>
<dbReference type="SUPFAM" id="SSF52980">
    <property type="entry name" value="Restriction endonuclease-like"/>
    <property type="match status" value="1"/>
</dbReference>
<keyword evidence="1" id="KW-0540">Nuclease</keyword>
<gene>
    <name evidence="17" type="primary">addA</name>
    <name evidence="17" type="ORF">OUY18_10080</name>
</gene>
<dbReference type="RefSeq" id="WP_268058656.1">
    <property type="nucleotide sequence ID" value="NZ_JAPOHA010000009.1"/>
</dbReference>
<evidence type="ECO:0000256" key="12">
    <source>
        <dbReference type="ARBA" id="ARBA00034808"/>
    </source>
</evidence>
<dbReference type="EMBL" id="JAPOHA010000009">
    <property type="protein sequence ID" value="MCY1714601.1"/>
    <property type="molecule type" value="Genomic_DNA"/>
</dbReference>
<evidence type="ECO:0000259" key="16">
    <source>
        <dbReference type="PROSITE" id="PS51217"/>
    </source>
</evidence>
<accession>A0ABT4BUM2</accession>
<proteinExistence type="predicted"/>
<protein>
    <recommendedName>
        <fullName evidence="12">DNA 3'-5' helicase</fullName>
        <ecNumber evidence="12">5.6.2.4</ecNumber>
    </recommendedName>
</protein>
<dbReference type="InterPro" id="IPR014016">
    <property type="entry name" value="UvrD-like_ATP-bd"/>
</dbReference>
<keyword evidence="3" id="KW-0227">DNA damage</keyword>
<dbReference type="InterPro" id="IPR011604">
    <property type="entry name" value="PDDEXK-like_dom_sf"/>
</dbReference>
<keyword evidence="4 14" id="KW-0378">Hydrolase</keyword>
<comment type="catalytic activity">
    <reaction evidence="13">
        <text>ATP + H2O = ADP + phosphate + H(+)</text>
        <dbReference type="Rhea" id="RHEA:13065"/>
        <dbReference type="ChEBI" id="CHEBI:15377"/>
        <dbReference type="ChEBI" id="CHEBI:15378"/>
        <dbReference type="ChEBI" id="CHEBI:30616"/>
        <dbReference type="ChEBI" id="CHEBI:43474"/>
        <dbReference type="ChEBI" id="CHEBI:456216"/>
        <dbReference type="EC" id="5.6.2.4"/>
    </reaction>
</comment>
<dbReference type="InterPro" id="IPR000212">
    <property type="entry name" value="DNA_helicase_UvrD/REP"/>
</dbReference>
<evidence type="ECO:0000256" key="11">
    <source>
        <dbReference type="ARBA" id="ARBA00034617"/>
    </source>
</evidence>
<evidence type="ECO:0000256" key="5">
    <source>
        <dbReference type="ARBA" id="ARBA00022806"/>
    </source>
</evidence>
<keyword evidence="7 14" id="KW-0067">ATP-binding</keyword>
<comment type="caution">
    <text evidence="17">The sequence shown here is derived from an EMBL/GenBank/DDBJ whole genome shotgun (WGS) entry which is preliminary data.</text>
</comment>
<evidence type="ECO:0000256" key="10">
    <source>
        <dbReference type="ARBA" id="ARBA00023235"/>
    </source>
</evidence>
<dbReference type="InterPro" id="IPR011335">
    <property type="entry name" value="Restrct_endonuc-II-like"/>
</dbReference>
<evidence type="ECO:0000256" key="1">
    <source>
        <dbReference type="ARBA" id="ARBA00022722"/>
    </source>
</evidence>
<dbReference type="Pfam" id="PF00580">
    <property type="entry name" value="UvrD-helicase"/>
    <property type="match status" value="1"/>
</dbReference>
<dbReference type="GO" id="GO:0004386">
    <property type="term" value="F:helicase activity"/>
    <property type="evidence" value="ECO:0007669"/>
    <property type="project" value="UniProtKB-KW"/>
</dbReference>
<keyword evidence="2 14" id="KW-0547">Nucleotide-binding</keyword>
<evidence type="ECO:0000256" key="7">
    <source>
        <dbReference type="ARBA" id="ARBA00022840"/>
    </source>
</evidence>
<dbReference type="InterPro" id="IPR014152">
    <property type="entry name" value="AddA"/>
</dbReference>
<feature type="domain" description="UvrD-like helicase ATP-binding" evidence="15">
    <location>
        <begin position="4"/>
        <end position="474"/>
    </location>
</feature>
<evidence type="ECO:0000313" key="17">
    <source>
        <dbReference type="EMBL" id="MCY1714601.1"/>
    </source>
</evidence>
<dbReference type="Gene3D" id="3.40.50.300">
    <property type="entry name" value="P-loop containing nucleotide triphosphate hydrolases"/>
    <property type="match status" value="4"/>
</dbReference>
<feature type="domain" description="UvrD-like helicase C-terminal" evidence="16">
    <location>
        <begin position="479"/>
        <end position="778"/>
    </location>
</feature>
<dbReference type="NCBIfam" id="TIGR02785">
    <property type="entry name" value="addA_Gpos"/>
    <property type="match status" value="1"/>
</dbReference>
<keyword evidence="5 14" id="KW-0347">Helicase</keyword>
<sequence length="1179" mass="131083">MSAREWTQSQKDAITARGGTLLVSAAAGSGKTAVLVQRVIERITDPEHPTDADRLLVVTFTKAAAAEMRSRIAAEISKLLESDPFNASLRRQQILLTRAHISTIHSFCSDLIRENFYKLGISPDFRILEDSEMNLLRSDAASAALEEFYAKNDPVFIDLADTFSSGRDDSRLIQTVFTLYDFVRSHPFPKRWLAEKASLYASGIPAPQTVWGKTILAYAADAVDYGISLTRNSLSLMDEDAKIADAYGDAFHSDLAGLMALKEAADTGDWDRIAFQSNNFQFARLKALRGYSDDPLKIKLTASRKEVQGTVKKLAELFCSDSKQCGEEIERLAPLVRELFQVTERFGEILDGMKKERRAADFSDLEHYALKLLVRDTEDGFEPTEDAVELSGRFDEVMVDEYQDTNEAQDMIFRAVSKGESNLFMVGDVKQSIYRFRQAMPQIFLRRREQYPDYDRATDEYPACVVLDRNFRSRRGVTEAINFVFRQLMSKQTGELDYTKAEELDAGADYPPCEEPAAQLEIIDLSACDSEEETVPAESRHIAELIYRMTANGTTVTDKGKQRPVMYRDICILLRSANKYAQEYARELSSLGIPAWADTAGGFFAAAEVGVAVSLLRVIDNPMQDIPLLSVLMSPIYGFTPDDMADIRIPSRRTPLYLALVSSAHSGNERASAFLKDIDAYRTLAATMPSDRLIRILYEKTGYLNLVQSMPNGELRLANLRLLLEYAKKYEASGYNGLSGFIRLIDRLQKNNADLAAASTISEAANVVKIMSIHRSKGLEFPVCILAGCARRFNKDRGDVLLHPSLGLGVKLKSANGLSRYTTMPREAVALELDRDEMSEELRILYVAMTRAKEKLIMVTAVKNAAKTLGKLATRLTEEKRIQPYVVRGAGCISDWLLLCALRHPSGGSLRELAGALPGITADSDEPWSIHLIASQTAAETDVQPQRTVPAEPDGSLRAEMEKKMDFVYPFADLKGVQAKVAASDLAAREFSEQYATVSRPAFLSKSGLTPAERGTALHAYMQFADYQKAAQSPGSELERLVAQGYLTREQGGAVDLERVRAFFRSPLAKRILASKNVMREYRFTVEISAGDVRPGLSESLKQEPVVLQGAVDCAFEENGGLIIVDYKTDKTRDPGELWERYRAQLSLYRLAMEQCTGKKVGGCLLYSFSLNAAVENNA</sequence>
<evidence type="ECO:0000256" key="8">
    <source>
        <dbReference type="ARBA" id="ARBA00023125"/>
    </source>
</evidence>
<dbReference type="EC" id="5.6.2.4" evidence="12"/>
<dbReference type="InterPro" id="IPR038726">
    <property type="entry name" value="PDDEXK_AddAB-type"/>
</dbReference>
<evidence type="ECO:0000256" key="14">
    <source>
        <dbReference type="PROSITE-ProRule" id="PRU00560"/>
    </source>
</evidence>
<dbReference type="Proteomes" id="UP001082703">
    <property type="component" value="Unassembled WGS sequence"/>
</dbReference>
<dbReference type="PANTHER" id="PTHR11070:SF48">
    <property type="entry name" value="ATP-DEPENDENT HELICASE_NUCLEASE SUBUNIT A"/>
    <property type="match status" value="1"/>
</dbReference>